<name>A0A158QW92_MESCO</name>
<keyword evidence="12" id="KW-1185">Reference proteome</keyword>
<keyword evidence="2" id="KW-0489">Methyltransferase</keyword>
<dbReference type="GO" id="GO:0140951">
    <property type="term" value="F:histone H3K27 trimethyltransferase activity"/>
    <property type="evidence" value="ECO:0007669"/>
    <property type="project" value="UniProtKB-EC"/>
</dbReference>
<dbReference type="GO" id="GO:0035098">
    <property type="term" value="C:ESC/E(Z) complex"/>
    <property type="evidence" value="ECO:0007669"/>
    <property type="project" value="TreeGrafter"/>
</dbReference>
<dbReference type="GO" id="GO:0032259">
    <property type="term" value="P:methylation"/>
    <property type="evidence" value="ECO:0007669"/>
    <property type="project" value="UniProtKB-KW"/>
</dbReference>
<feature type="compositionally biased region" description="Polar residues" evidence="8">
    <location>
        <begin position="305"/>
        <end position="317"/>
    </location>
</feature>
<evidence type="ECO:0000256" key="3">
    <source>
        <dbReference type="ARBA" id="ARBA00022679"/>
    </source>
</evidence>
<dbReference type="InterPro" id="IPR001214">
    <property type="entry name" value="SET_dom"/>
</dbReference>
<protein>
    <recommendedName>
        <fullName evidence="1">[histone H3]-lysine(27) N-trimethyltransferase</fullName>
        <ecNumber evidence="1">2.1.1.356</ecNumber>
    </recommendedName>
</protein>
<reference evidence="11 12" key="1">
    <citation type="submission" date="2018-10" db="EMBL/GenBank/DDBJ databases">
        <authorList>
            <consortium name="Pathogen Informatics"/>
        </authorList>
    </citation>
    <scope>NUCLEOTIDE SEQUENCE [LARGE SCALE GENOMIC DNA]</scope>
</reference>
<evidence type="ECO:0000256" key="2">
    <source>
        <dbReference type="ARBA" id="ARBA00022603"/>
    </source>
</evidence>
<evidence type="ECO:0000259" key="10">
    <source>
        <dbReference type="PROSITE" id="PS51633"/>
    </source>
</evidence>
<dbReference type="AlphaFoldDB" id="A0A158QW92"/>
<dbReference type="Pfam" id="PF00856">
    <property type="entry name" value="SET"/>
    <property type="match status" value="1"/>
</dbReference>
<dbReference type="EC" id="2.1.1.356" evidence="1"/>
<dbReference type="GO" id="GO:0031507">
    <property type="term" value="P:heterochromatin formation"/>
    <property type="evidence" value="ECO:0007669"/>
    <property type="project" value="TreeGrafter"/>
</dbReference>
<feature type="region of interest" description="Disordered" evidence="8">
    <location>
        <begin position="219"/>
        <end position="320"/>
    </location>
</feature>
<dbReference type="EMBL" id="UXSR01005760">
    <property type="protein sequence ID" value="VDD83545.1"/>
    <property type="molecule type" value="Genomic_DNA"/>
</dbReference>
<evidence type="ECO:0000313" key="12">
    <source>
        <dbReference type="Proteomes" id="UP000267029"/>
    </source>
</evidence>
<dbReference type="SUPFAM" id="SSF82199">
    <property type="entry name" value="SET domain"/>
    <property type="match status" value="1"/>
</dbReference>
<evidence type="ECO:0000256" key="1">
    <source>
        <dbReference type="ARBA" id="ARBA00012186"/>
    </source>
</evidence>
<feature type="domain" description="CXC" evidence="10">
    <location>
        <begin position="654"/>
        <end position="756"/>
    </location>
</feature>
<feature type="domain" description="SET" evidence="9">
    <location>
        <begin position="783"/>
        <end position="898"/>
    </location>
</feature>
<dbReference type="GO" id="GO:0003682">
    <property type="term" value="F:chromatin binding"/>
    <property type="evidence" value="ECO:0007669"/>
    <property type="project" value="TreeGrafter"/>
</dbReference>
<dbReference type="InterPro" id="IPR048358">
    <property type="entry name" value="EZH1/2_MCSS"/>
</dbReference>
<dbReference type="InterPro" id="IPR045318">
    <property type="entry name" value="EZH1/2-like"/>
</dbReference>
<accession>A0A158QW92</accession>
<evidence type="ECO:0000313" key="11">
    <source>
        <dbReference type="EMBL" id="VDD83545.1"/>
    </source>
</evidence>
<dbReference type="OrthoDB" id="6141102at2759"/>
<evidence type="ECO:0000256" key="7">
    <source>
        <dbReference type="ARBA" id="ARBA00048568"/>
    </source>
</evidence>
<dbReference type="Pfam" id="PF21358">
    <property type="entry name" value="Ezh2_MCSS"/>
    <property type="match status" value="1"/>
</dbReference>
<feature type="region of interest" description="Disordered" evidence="8">
    <location>
        <begin position="609"/>
        <end position="657"/>
    </location>
</feature>
<evidence type="ECO:0000256" key="5">
    <source>
        <dbReference type="ARBA" id="ARBA00023015"/>
    </source>
</evidence>
<evidence type="ECO:0000259" key="9">
    <source>
        <dbReference type="PROSITE" id="PS50280"/>
    </source>
</evidence>
<dbReference type="PROSITE" id="PS50280">
    <property type="entry name" value="SET"/>
    <property type="match status" value="1"/>
</dbReference>
<dbReference type="STRING" id="53468.A0A158QW92"/>
<dbReference type="InterPro" id="IPR026489">
    <property type="entry name" value="CXC_dom"/>
</dbReference>
<evidence type="ECO:0000256" key="8">
    <source>
        <dbReference type="SAM" id="MobiDB-lite"/>
    </source>
</evidence>
<feature type="region of interest" description="Disordered" evidence="8">
    <location>
        <begin position="559"/>
        <end position="582"/>
    </location>
</feature>
<dbReference type="PROSITE" id="PS51633">
    <property type="entry name" value="CXC"/>
    <property type="match status" value="1"/>
</dbReference>
<dbReference type="SMART" id="SM00317">
    <property type="entry name" value="SET"/>
    <property type="match status" value="1"/>
</dbReference>
<dbReference type="PANTHER" id="PTHR45747">
    <property type="entry name" value="HISTONE-LYSINE N-METHYLTRANSFERASE E(Z)"/>
    <property type="match status" value="1"/>
</dbReference>
<dbReference type="Gene3D" id="2.170.270.10">
    <property type="entry name" value="SET domain"/>
    <property type="match status" value="1"/>
</dbReference>
<evidence type="ECO:0000256" key="4">
    <source>
        <dbReference type="ARBA" id="ARBA00022691"/>
    </source>
</evidence>
<dbReference type="InterPro" id="IPR046341">
    <property type="entry name" value="SET_dom_sf"/>
</dbReference>
<dbReference type="InterPro" id="IPR041355">
    <property type="entry name" value="Pre-SET_CXC"/>
</dbReference>
<keyword evidence="5" id="KW-0805">Transcription regulation</keyword>
<evidence type="ECO:0000256" key="6">
    <source>
        <dbReference type="ARBA" id="ARBA00023163"/>
    </source>
</evidence>
<keyword evidence="6" id="KW-0804">Transcription</keyword>
<comment type="catalytic activity">
    <reaction evidence="7">
        <text>L-lysyl(27)-[histone H3] + 3 S-adenosyl-L-methionine = N(6),N(6),N(6)-trimethyl-L-lysyl(27)-[histone H3] + 3 S-adenosyl-L-homocysteine + 3 H(+)</text>
        <dbReference type="Rhea" id="RHEA:60292"/>
        <dbReference type="Rhea" id="RHEA-COMP:15535"/>
        <dbReference type="Rhea" id="RHEA-COMP:15548"/>
        <dbReference type="ChEBI" id="CHEBI:15378"/>
        <dbReference type="ChEBI" id="CHEBI:29969"/>
        <dbReference type="ChEBI" id="CHEBI:57856"/>
        <dbReference type="ChEBI" id="CHEBI:59789"/>
        <dbReference type="ChEBI" id="CHEBI:61961"/>
        <dbReference type="EC" id="2.1.1.356"/>
    </reaction>
</comment>
<dbReference type="Proteomes" id="UP000267029">
    <property type="component" value="Unassembled WGS sequence"/>
</dbReference>
<feature type="non-terminal residue" evidence="11">
    <location>
        <position position="1"/>
    </location>
</feature>
<proteinExistence type="predicted"/>
<organism evidence="11 12">
    <name type="scientific">Mesocestoides corti</name>
    <name type="common">Flatworm</name>
    <dbReference type="NCBI Taxonomy" id="53468"/>
    <lineage>
        <taxon>Eukaryota</taxon>
        <taxon>Metazoa</taxon>
        <taxon>Spiralia</taxon>
        <taxon>Lophotrochozoa</taxon>
        <taxon>Platyhelminthes</taxon>
        <taxon>Cestoda</taxon>
        <taxon>Eucestoda</taxon>
        <taxon>Cyclophyllidea</taxon>
        <taxon>Mesocestoididae</taxon>
        <taxon>Mesocestoides</taxon>
    </lineage>
</organism>
<dbReference type="FunFam" id="2.170.270.10:FF:000001">
    <property type="entry name" value="Putative histone-lysine N-methyltransferase EZH2"/>
    <property type="match status" value="1"/>
</dbReference>
<sequence>SSTASFSRKRRAGRRQVDVFITQRGDNRKRQLQANIREIYHRIRRHHLFAKWNRVGQIYRDNDALIDVQLNSAKQLNWKVRARLDGDVCSSASSSITPPLLAAPVEIPQLYSQMGRFDAKINGVIARVGVSMIPPVDRVPTMCSWAPVQQNFSVEDEIELANLPYIGDDQAQEDVSFLEELLNNYDGRLHGNFPFDFEEELTVELVDAVASDWANISGKQESSSMEAHMASEGSEETPISTLSPASKRRRIDVSNKTPNTSETREESSASQSEPGHVVGKAGLNAKFPGEPKLSVSTSPPAPNTPKCQSSPSKSVSALTLAPSPLSEANKSRLLGDTGVSDAVFLAIASTFGSSEDSNKLQIRYCDMKTRRSASSIIETGSPSCPNLDNPAEVKAMCERNQNKPSRHDALHTFRALFCRRCFKYDCALHPYKSTQTMWSHRWPVKSWAGSNLPICSPDCVRACRGSGTASLAQEVKQGEEDTDWEITEQTLFEVLAPLYIPFGQPSFSNNNWCCVLADFISTRTCREIYRHCMRQISIDAAALFGPDTGQICLVTQRNSEFPSSNNGKGPIEGAFDTGTTNSDADVQLSDGEGCTTTNGVNGELTGLVIGGKKKKKKGKRSRFSQIRHPLASRRSGPLGNGHGNEDDDSQSGHMGQAAHGNELASGCFAHQFHPCDHPGSRCDEFCSCRQAGTFCEKFCQCPSDCSNRFTGCRCRGQCNSRLCPCVLAVRECDPDLCTSCGAGVPGQPLLPQEGPNHCNVAGGCSTTTSTTCRNVAIQRGWRKHLLMAPSDVAGWGIFMKEGAEKNEFIYEYCGEIISQDEADRRGKIYDRTMSSFLFNLNRDFVVDATRKGNKIRFANHSVSPNCYAKVMMVNGDHRIGIFAKRAIQPGEELFFDYRYGPTEQLKYVGIERDAEIAVATQAEAVALINGGISPGAITGTPDCTIGC</sequence>
<feature type="compositionally biased region" description="Basic residues" evidence="8">
    <location>
        <begin position="611"/>
        <end position="622"/>
    </location>
</feature>
<dbReference type="Pfam" id="PF18264">
    <property type="entry name" value="preSET_CXC"/>
    <property type="match status" value="1"/>
</dbReference>
<feature type="compositionally biased region" description="Low complexity" evidence="8">
    <location>
        <begin position="221"/>
        <end position="232"/>
    </location>
</feature>
<keyword evidence="3" id="KW-0808">Transferase</keyword>
<keyword evidence="4" id="KW-0949">S-adenosyl-L-methionine</keyword>
<dbReference type="PANTHER" id="PTHR45747:SF4">
    <property type="entry name" value="HISTONE-LYSINE N-METHYLTRANSFERASE E(Z)"/>
    <property type="match status" value="1"/>
</dbReference>
<gene>
    <name evidence="11" type="ORF">MCOS_LOCUS9548</name>
</gene>